<dbReference type="PANTHER" id="PTHR13814">
    <property type="entry name" value="FETUIN"/>
    <property type="match status" value="1"/>
</dbReference>
<keyword evidence="1 5" id="KW-0732">Signal</keyword>
<dbReference type="GO" id="GO:0004869">
    <property type="term" value="F:cysteine-type endopeptidase inhibitor activity"/>
    <property type="evidence" value="ECO:0007669"/>
    <property type="project" value="InterPro"/>
</dbReference>
<feature type="compositionally biased region" description="Basic residues" evidence="4">
    <location>
        <begin position="276"/>
        <end position="290"/>
    </location>
</feature>
<feature type="signal peptide" evidence="5">
    <location>
        <begin position="1"/>
        <end position="18"/>
    </location>
</feature>
<dbReference type="GO" id="GO:0005576">
    <property type="term" value="C:extracellular region"/>
    <property type="evidence" value="ECO:0007669"/>
    <property type="project" value="TreeGrafter"/>
</dbReference>
<feature type="domain" description="Cystatin" evidence="6">
    <location>
        <begin position="145"/>
        <end position="251"/>
    </location>
</feature>
<feature type="compositionally biased region" description="Basic and acidic residues" evidence="4">
    <location>
        <begin position="307"/>
        <end position="322"/>
    </location>
</feature>
<sequence length="419" mass="46329">MMMLIVTLLSVLLGSSWAQAPALYSAPCDAQSIDKAARLAITAVNEDRREGYKLSLNRINKAVVHDQGPAGTVTYMDLDVLETKCYARSVMPWEDCEIRPFVETKVSGTCSVALYEKPWAPAAQLYLHSYTCLLIPDTKEDVTSICPDCLVLIDVNSSDATHALGLSMLEFNAMSNKSNYFAPAQVLRAASLDSNQKGQEYHIEFVIKETDCVKRNDTMALNCTFKSPAQTGFCVSGIYVGISITIEMYCDFYDPQEAKEPQKHELGLDVHDGTPKHSKALIRGKRMSKKRSGDHNVKKFLRPRYRKKDDSSESNSSEERGRAVTSTKKHSTVFSTLSSIPPTMQSSRDLPPTMDLPPSKELPLPEDLSPGTDILPSEKPPQSKDVPPAEGLTPVFFETFPDLPPHVQTCPGEAIHLIL</sequence>
<organism evidence="7 8">
    <name type="scientific">Microcaecilia unicolor</name>
    <dbReference type="NCBI Taxonomy" id="1415580"/>
    <lineage>
        <taxon>Eukaryota</taxon>
        <taxon>Metazoa</taxon>
        <taxon>Chordata</taxon>
        <taxon>Craniata</taxon>
        <taxon>Vertebrata</taxon>
        <taxon>Euteleostomi</taxon>
        <taxon>Amphibia</taxon>
        <taxon>Gymnophiona</taxon>
        <taxon>Siphonopidae</taxon>
        <taxon>Microcaecilia</taxon>
    </lineage>
</organism>
<accession>A0A6P7Z8I5</accession>
<evidence type="ECO:0000259" key="6">
    <source>
        <dbReference type="SMART" id="SM00043"/>
    </source>
</evidence>
<dbReference type="Proteomes" id="UP000515156">
    <property type="component" value="Chromosome 10"/>
</dbReference>
<evidence type="ECO:0000256" key="1">
    <source>
        <dbReference type="ARBA" id="ARBA00022729"/>
    </source>
</evidence>
<keyword evidence="2" id="KW-1015">Disulfide bond</keyword>
<dbReference type="AlphaFoldDB" id="A0A6P7Z8I5"/>
<reference evidence="8" key="1">
    <citation type="submission" date="2025-08" db="UniProtKB">
        <authorList>
            <consortium name="RefSeq"/>
        </authorList>
    </citation>
    <scope>IDENTIFICATION</scope>
</reference>
<feature type="region of interest" description="Disordered" evidence="4">
    <location>
        <begin position="265"/>
        <end position="393"/>
    </location>
</feature>
<keyword evidence="3" id="KW-0325">Glycoprotein</keyword>
<dbReference type="GeneID" id="115479222"/>
<dbReference type="SUPFAM" id="SSF54403">
    <property type="entry name" value="Cystatin/monellin"/>
    <property type="match status" value="2"/>
</dbReference>
<dbReference type="SMART" id="SM00043">
    <property type="entry name" value="CY"/>
    <property type="match status" value="2"/>
</dbReference>
<dbReference type="InterPro" id="IPR046350">
    <property type="entry name" value="Cystatin_sf"/>
</dbReference>
<gene>
    <name evidence="8" type="primary">LOC115479222</name>
</gene>
<protein>
    <submittedName>
        <fullName evidence="8">Fetuin-B-like isoform X1</fullName>
    </submittedName>
</protein>
<keyword evidence="7" id="KW-1185">Reference proteome</keyword>
<feature type="compositionally biased region" description="Polar residues" evidence="4">
    <location>
        <begin position="332"/>
        <end position="348"/>
    </location>
</feature>
<dbReference type="Gene3D" id="3.10.450.10">
    <property type="match status" value="2"/>
</dbReference>
<dbReference type="RefSeq" id="XP_030072911.1">
    <property type="nucleotide sequence ID" value="XM_030217051.1"/>
</dbReference>
<feature type="chain" id="PRO_5027970320" evidence="5">
    <location>
        <begin position="19"/>
        <end position="419"/>
    </location>
</feature>
<evidence type="ECO:0000256" key="3">
    <source>
        <dbReference type="ARBA" id="ARBA00023180"/>
    </source>
</evidence>
<evidence type="ECO:0000313" key="7">
    <source>
        <dbReference type="Proteomes" id="UP000515156"/>
    </source>
</evidence>
<feature type="domain" description="Cystatin" evidence="6">
    <location>
        <begin position="22"/>
        <end position="133"/>
    </location>
</feature>
<dbReference type="InterPro" id="IPR050735">
    <property type="entry name" value="Kininogen_Fetuin_HRG"/>
</dbReference>
<name>A0A6P7Z8I5_9AMPH</name>
<evidence type="ECO:0000256" key="4">
    <source>
        <dbReference type="SAM" id="MobiDB-lite"/>
    </source>
</evidence>
<evidence type="ECO:0000313" key="8">
    <source>
        <dbReference type="RefSeq" id="XP_030072911.1"/>
    </source>
</evidence>
<dbReference type="InterPro" id="IPR000010">
    <property type="entry name" value="Cystatin_dom"/>
</dbReference>
<dbReference type="KEGG" id="muo:115479222"/>
<dbReference type="Pfam" id="PF00031">
    <property type="entry name" value="Cystatin"/>
    <property type="match status" value="2"/>
</dbReference>
<dbReference type="PANTHER" id="PTHR13814:SF15">
    <property type="entry name" value="SI:CH211-262H13.5"/>
    <property type="match status" value="1"/>
</dbReference>
<evidence type="ECO:0000256" key="2">
    <source>
        <dbReference type="ARBA" id="ARBA00023157"/>
    </source>
</evidence>
<evidence type="ECO:0000256" key="5">
    <source>
        <dbReference type="SAM" id="SignalP"/>
    </source>
</evidence>
<proteinExistence type="predicted"/>
<feature type="compositionally biased region" description="Basic and acidic residues" evidence="4">
    <location>
        <begin position="265"/>
        <end position="275"/>
    </location>
</feature>
<dbReference type="CDD" id="cd00042">
    <property type="entry name" value="CY"/>
    <property type="match status" value="2"/>
</dbReference>